<sequence length="286" mass="31622">MVETCSDPTTGQSPDTNRHLQNNLPFSQPRAATSSRRQHHRRRRHLTRTETAHVPREADAPARRPPQFTIRDCPDPRCSRHQVYRVPAPSASATTSTSHPHTRVPSFKPAMESLQLSQVLADLSNLGAAEPEAAATIVNANVPTIRTEYVKTEPAVPSNPQPQSLRPTSMRRAWSSETSAPPKFDKLGRRILTSGSRSGSAANSIPGTPRRGDSDVDDDLDRASTLMALYDIRAKIKQQDNSSLMRAREKINALAAKQQAQQAAERNLKAADELRRNRYSFPKSGL</sequence>
<evidence type="ECO:0000256" key="1">
    <source>
        <dbReference type="SAM" id="MobiDB-lite"/>
    </source>
</evidence>
<evidence type="ECO:0000313" key="2">
    <source>
        <dbReference type="EMBL" id="PNY24743.1"/>
    </source>
</evidence>
<dbReference type="AlphaFoldDB" id="A0A2K3QB75"/>
<evidence type="ECO:0000313" key="3">
    <source>
        <dbReference type="Proteomes" id="UP000236621"/>
    </source>
</evidence>
<proteinExistence type="predicted"/>
<feature type="compositionally biased region" description="Polar residues" evidence="1">
    <location>
        <begin position="193"/>
        <end position="206"/>
    </location>
</feature>
<organism evidence="2 3">
    <name type="scientific">Tolypocladium capitatum</name>
    <dbReference type="NCBI Taxonomy" id="45235"/>
    <lineage>
        <taxon>Eukaryota</taxon>
        <taxon>Fungi</taxon>
        <taxon>Dikarya</taxon>
        <taxon>Ascomycota</taxon>
        <taxon>Pezizomycotina</taxon>
        <taxon>Sordariomycetes</taxon>
        <taxon>Hypocreomycetidae</taxon>
        <taxon>Hypocreales</taxon>
        <taxon>Ophiocordycipitaceae</taxon>
        <taxon>Tolypocladium</taxon>
    </lineage>
</organism>
<gene>
    <name evidence="2" type="ORF">TCAP_05340</name>
</gene>
<reference evidence="2 3" key="1">
    <citation type="submission" date="2017-08" db="EMBL/GenBank/DDBJ databases">
        <title>Harnessing the power of phylogenomics to disentangle the directionality and signatures of interkingdom host jumping in the parasitic fungal genus Tolypocladium.</title>
        <authorList>
            <person name="Quandt C.A."/>
            <person name="Patterson W."/>
            <person name="Spatafora J.W."/>
        </authorList>
    </citation>
    <scope>NUCLEOTIDE SEQUENCE [LARGE SCALE GENOMIC DNA]</scope>
    <source>
        <strain evidence="2 3">CBS 113982</strain>
    </source>
</reference>
<dbReference type="Proteomes" id="UP000236621">
    <property type="component" value="Unassembled WGS sequence"/>
</dbReference>
<feature type="region of interest" description="Disordered" evidence="1">
    <location>
        <begin position="1"/>
        <end position="76"/>
    </location>
</feature>
<dbReference type="OrthoDB" id="3519533at2759"/>
<dbReference type="EMBL" id="NRSZ01000850">
    <property type="protein sequence ID" value="PNY24743.1"/>
    <property type="molecule type" value="Genomic_DNA"/>
</dbReference>
<feature type="compositionally biased region" description="Basic residues" evidence="1">
    <location>
        <begin position="36"/>
        <end position="46"/>
    </location>
</feature>
<keyword evidence="3" id="KW-1185">Reference proteome</keyword>
<comment type="caution">
    <text evidence="2">The sequence shown here is derived from an EMBL/GenBank/DDBJ whole genome shotgun (WGS) entry which is preliminary data.</text>
</comment>
<protein>
    <submittedName>
        <fullName evidence="2">Uncharacterized protein</fullName>
    </submittedName>
</protein>
<feature type="compositionally biased region" description="Polar residues" evidence="1">
    <location>
        <begin position="1"/>
        <end position="26"/>
    </location>
</feature>
<name>A0A2K3QB75_9HYPO</name>
<feature type="compositionally biased region" description="Basic and acidic residues" evidence="1">
    <location>
        <begin position="47"/>
        <end position="62"/>
    </location>
</feature>
<feature type="region of interest" description="Disordered" evidence="1">
    <location>
        <begin position="152"/>
        <end position="219"/>
    </location>
</feature>
<accession>A0A2K3QB75</accession>